<sequence>MGTEELLSIDPSELEFPCKYALPELLQIPSRGGLINELCNLKALFMIVGRYFLNYWLNGLQIRIAGYQVKTTNPKKYSVRPNNGVVLPRSTCNVIVTMQSQREAPPDMQCKDRFLIQSVVARPGVTPKDINPEMFNKEAGNHVEDCKLRVVYVSPPKPPSPVPEESEEGSPPRASESENGHLNGSELPAVSGEHVEVRDNSTEARALFLKLSEEKNNAIQQNKQLRQELSCRHRNELKLTLCSSCRFEVNHSEHTAHIAQEDSLNLALLLCYWVDLAAIELLRRGSAKGSRGIPLLYVVLIGLLGIIMGYLIKNS</sequence>
<accession>A0A6A4L5T5</accession>
<dbReference type="PANTHER" id="PTHR10809">
    <property type="entry name" value="VESICLE-ASSOCIATED MEMBRANE PROTEIN-ASSOCIATED PROTEIN"/>
    <property type="match status" value="1"/>
</dbReference>
<comment type="similarity">
    <text evidence="2">Belongs to the VAMP-associated protein (VAP) (TC 9.B.17) family.</text>
</comment>
<dbReference type="GO" id="GO:0005886">
    <property type="term" value="C:plasma membrane"/>
    <property type="evidence" value="ECO:0007669"/>
    <property type="project" value="TreeGrafter"/>
</dbReference>
<evidence type="ECO:0000313" key="9">
    <source>
        <dbReference type="EMBL" id="KAE9451614.1"/>
    </source>
</evidence>
<keyword evidence="4 7" id="KW-1133">Transmembrane helix</keyword>
<dbReference type="InterPro" id="IPR016763">
    <property type="entry name" value="VAP"/>
</dbReference>
<feature type="non-terminal residue" evidence="9">
    <location>
        <position position="1"/>
    </location>
</feature>
<evidence type="ECO:0000256" key="7">
    <source>
        <dbReference type="SAM" id="Phobius"/>
    </source>
</evidence>
<keyword evidence="3 7" id="KW-0812">Transmembrane</keyword>
<dbReference type="OrthoDB" id="264603at2759"/>
<dbReference type="InterPro" id="IPR013783">
    <property type="entry name" value="Ig-like_fold"/>
</dbReference>
<dbReference type="Pfam" id="PF00635">
    <property type="entry name" value="Motile_Sperm"/>
    <property type="match status" value="1"/>
</dbReference>
<keyword evidence="10" id="KW-1185">Reference proteome</keyword>
<dbReference type="Gene3D" id="2.60.40.10">
    <property type="entry name" value="Immunoglobulins"/>
    <property type="match status" value="1"/>
</dbReference>
<name>A0A6A4L5T5_9ERIC</name>
<comment type="subcellular location">
    <subcellularLocation>
        <location evidence="1">Membrane</location>
        <topology evidence="1">Single-pass type IV membrane protein</topology>
    </subcellularLocation>
</comment>
<dbReference type="FunFam" id="2.60.40.10:FF:000813">
    <property type="entry name" value="Vesicle-associated protein 1-1"/>
    <property type="match status" value="1"/>
</dbReference>
<dbReference type="InterPro" id="IPR000535">
    <property type="entry name" value="MSP_dom"/>
</dbReference>
<feature type="transmembrane region" description="Helical" evidence="7">
    <location>
        <begin position="294"/>
        <end position="312"/>
    </location>
</feature>
<keyword evidence="5 7" id="KW-0472">Membrane</keyword>
<organism evidence="9 10">
    <name type="scientific">Rhododendron williamsianum</name>
    <dbReference type="NCBI Taxonomy" id="262921"/>
    <lineage>
        <taxon>Eukaryota</taxon>
        <taxon>Viridiplantae</taxon>
        <taxon>Streptophyta</taxon>
        <taxon>Embryophyta</taxon>
        <taxon>Tracheophyta</taxon>
        <taxon>Spermatophyta</taxon>
        <taxon>Magnoliopsida</taxon>
        <taxon>eudicotyledons</taxon>
        <taxon>Gunneridae</taxon>
        <taxon>Pentapetalae</taxon>
        <taxon>asterids</taxon>
        <taxon>Ericales</taxon>
        <taxon>Ericaceae</taxon>
        <taxon>Ericoideae</taxon>
        <taxon>Rhodoreae</taxon>
        <taxon>Rhododendron</taxon>
    </lineage>
</organism>
<dbReference type="PROSITE" id="PS50202">
    <property type="entry name" value="MSP"/>
    <property type="match status" value="1"/>
</dbReference>
<comment type="caution">
    <text evidence="9">The sequence shown here is derived from an EMBL/GenBank/DDBJ whole genome shotgun (WGS) entry which is preliminary data.</text>
</comment>
<dbReference type="AlphaFoldDB" id="A0A6A4L5T5"/>
<dbReference type="PANTHER" id="PTHR10809:SF6">
    <property type="entry name" value="AT11025P-RELATED"/>
    <property type="match status" value="1"/>
</dbReference>
<evidence type="ECO:0000256" key="6">
    <source>
        <dbReference type="SAM" id="MobiDB-lite"/>
    </source>
</evidence>
<feature type="region of interest" description="Disordered" evidence="6">
    <location>
        <begin position="154"/>
        <end position="194"/>
    </location>
</feature>
<dbReference type="GO" id="GO:0090158">
    <property type="term" value="P:endoplasmic reticulum membrane organization"/>
    <property type="evidence" value="ECO:0007669"/>
    <property type="project" value="TreeGrafter"/>
</dbReference>
<proteinExistence type="inferred from homology"/>
<feature type="domain" description="MSP" evidence="8">
    <location>
        <begin position="6"/>
        <end position="153"/>
    </location>
</feature>
<evidence type="ECO:0000256" key="4">
    <source>
        <dbReference type="ARBA" id="ARBA00022989"/>
    </source>
</evidence>
<dbReference type="GO" id="GO:0061817">
    <property type="term" value="P:endoplasmic reticulum-plasma membrane tethering"/>
    <property type="evidence" value="ECO:0007669"/>
    <property type="project" value="TreeGrafter"/>
</dbReference>
<dbReference type="GO" id="GO:0005789">
    <property type="term" value="C:endoplasmic reticulum membrane"/>
    <property type="evidence" value="ECO:0007669"/>
    <property type="project" value="InterPro"/>
</dbReference>
<evidence type="ECO:0000256" key="1">
    <source>
        <dbReference type="ARBA" id="ARBA00004211"/>
    </source>
</evidence>
<gene>
    <name evidence="9" type="ORF">C3L33_16486</name>
</gene>
<evidence type="ECO:0000256" key="5">
    <source>
        <dbReference type="ARBA" id="ARBA00023136"/>
    </source>
</evidence>
<evidence type="ECO:0000256" key="2">
    <source>
        <dbReference type="ARBA" id="ARBA00008932"/>
    </source>
</evidence>
<evidence type="ECO:0000313" key="10">
    <source>
        <dbReference type="Proteomes" id="UP000428333"/>
    </source>
</evidence>
<dbReference type="InterPro" id="IPR008962">
    <property type="entry name" value="PapD-like_sf"/>
</dbReference>
<dbReference type="PIRSF" id="PIRSF019693">
    <property type="entry name" value="VAMP-associated"/>
    <property type="match status" value="1"/>
</dbReference>
<evidence type="ECO:0000256" key="3">
    <source>
        <dbReference type="ARBA" id="ARBA00022692"/>
    </source>
</evidence>
<dbReference type="EMBL" id="QEFC01002704">
    <property type="protein sequence ID" value="KAE9451614.1"/>
    <property type="molecule type" value="Genomic_DNA"/>
</dbReference>
<evidence type="ECO:0000259" key="8">
    <source>
        <dbReference type="PROSITE" id="PS50202"/>
    </source>
</evidence>
<dbReference type="SUPFAM" id="SSF49354">
    <property type="entry name" value="PapD-like"/>
    <property type="match status" value="1"/>
</dbReference>
<dbReference type="Proteomes" id="UP000428333">
    <property type="component" value="Linkage Group LG10"/>
</dbReference>
<protein>
    <recommendedName>
        <fullName evidence="8">MSP domain-containing protein</fullName>
    </recommendedName>
</protein>
<reference evidence="9 10" key="1">
    <citation type="journal article" date="2019" name="Genome Biol. Evol.">
        <title>The Rhododendron genome and chromosomal organization provide insight into shared whole-genome duplications across the heath family (Ericaceae).</title>
        <authorList>
            <person name="Soza V.L."/>
            <person name="Lindsley D."/>
            <person name="Waalkes A."/>
            <person name="Ramage E."/>
            <person name="Patwardhan R.P."/>
            <person name="Burton J.N."/>
            <person name="Adey A."/>
            <person name="Kumar A."/>
            <person name="Qiu R."/>
            <person name="Shendure J."/>
            <person name="Hall B."/>
        </authorList>
    </citation>
    <scope>NUCLEOTIDE SEQUENCE [LARGE SCALE GENOMIC DNA]</scope>
    <source>
        <strain evidence="9">RSF 1966-606</strain>
    </source>
</reference>